<reference evidence="2" key="2">
    <citation type="submission" date="2015-01" db="EMBL/GenBank/DDBJ databases">
        <title>Evolutionary Origins and Diversification of the Mycorrhizal Mutualists.</title>
        <authorList>
            <consortium name="DOE Joint Genome Institute"/>
            <consortium name="Mycorrhizal Genomics Consortium"/>
            <person name="Kohler A."/>
            <person name="Kuo A."/>
            <person name="Nagy L.G."/>
            <person name="Floudas D."/>
            <person name="Copeland A."/>
            <person name="Barry K.W."/>
            <person name="Cichocki N."/>
            <person name="Veneault-Fourrey C."/>
            <person name="LaButti K."/>
            <person name="Lindquist E.A."/>
            <person name="Lipzen A."/>
            <person name="Lundell T."/>
            <person name="Morin E."/>
            <person name="Murat C."/>
            <person name="Riley R."/>
            <person name="Ohm R."/>
            <person name="Sun H."/>
            <person name="Tunlid A."/>
            <person name="Henrissat B."/>
            <person name="Grigoriev I.V."/>
            <person name="Hibbett D.S."/>
            <person name="Martin F."/>
        </authorList>
    </citation>
    <scope>NUCLEOTIDE SEQUENCE [LARGE SCALE GENOMIC DNA]</scope>
    <source>
        <strain evidence="2">Marx 270</strain>
    </source>
</reference>
<evidence type="ECO:0000313" key="1">
    <source>
        <dbReference type="EMBL" id="KIN98535.1"/>
    </source>
</evidence>
<sequence length="166" mass="18826">MYDSNGQTTLEQTQAKPHNLYAFELRSSGPKKSGSVWLTKCTYLFRVIILQPSLYRIQSRRLVSLAPAAVFPPLRGTWFSILKYVGACNAQPTTPSQKFTLIGITAHGWYSDSCSVYLLLCGYLDLFRVKFDFGICIRRRDDYFLRTFRSLGAHCLGHLSPSEGEI</sequence>
<organism evidence="1 2">
    <name type="scientific">Pisolithus tinctorius Marx 270</name>
    <dbReference type="NCBI Taxonomy" id="870435"/>
    <lineage>
        <taxon>Eukaryota</taxon>
        <taxon>Fungi</taxon>
        <taxon>Dikarya</taxon>
        <taxon>Basidiomycota</taxon>
        <taxon>Agaricomycotina</taxon>
        <taxon>Agaricomycetes</taxon>
        <taxon>Agaricomycetidae</taxon>
        <taxon>Boletales</taxon>
        <taxon>Sclerodermatineae</taxon>
        <taxon>Pisolithaceae</taxon>
        <taxon>Pisolithus</taxon>
    </lineage>
</organism>
<dbReference type="InParanoid" id="A0A0C3NSR0"/>
<dbReference type="EMBL" id="KN832014">
    <property type="protein sequence ID" value="KIN98535.1"/>
    <property type="molecule type" value="Genomic_DNA"/>
</dbReference>
<evidence type="ECO:0000313" key="2">
    <source>
        <dbReference type="Proteomes" id="UP000054217"/>
    </source>
</evidence>
<proteinExistence type="predicted"/>
<keyword evidence="2" id="KW-1185">Reference proteome</keyword>
<accession>A0A0C3NSR0</accession>
<protein>
    <submittedName>
        <fullName evidence="1">Uncharacterized protein</fullName>
    </submittedName>
</protein>
<gene>
    <name evidence="1" type="ORF">M404DRAFT_848375</name>
</gene>
<reference evidence="1 2" key="1">
    <citation type="submission" date="2014-04" db="EMBL/GenBank/DDBJ databases">
        <authorList>
            <consortium name="DOE Joint Genome Institute"/>
            <person name="Kuo A."/>
            <person name="Kohler A."/>
            <person name="Costa M.D."/>
            <person name="Nagy L.G."/>
            <person name="Floudas D."/>
            <person name="Copeland A."/>
            <person name="Barry K.W."/>
            <person name="Cichocki N."/>
            <person name="Veneault-Fourrey C."/>
            <person name="LaButti K."/>
            <person name="Lindquist E.A."/>
            <person name="Lipzen A."/>
            <person name="Lundell T."/>
            <person name="Morin E."/>
            <person name="Murat C."/>
            <person name="Sun H."/>
            <person name="Tunlid A."/>
            <person name="Henrissat B."/>
            <person name="Grigoriev I.V."/>
            <person name="Hibbett D.S."/>
            <person name="Martin F."/>
            <person name="Nordberg H.P."/>
            <person name="Cantor M.N."/>
            <person name="Hua S.X."/>
        </authorList>
    </citation>
    <scope>NUCLEOTIDE SEQUENCE [LARGE SCALE GENOMIC DNA]</scope>
    <source>
        <strain evidence="1 2">Marx 270</strain>
    </source>
</reference>
<dbReference type="HOGENOM" id="CLU_1603421_0_0_1"/>
<dbReference type="AlphaFoldDB" id="A0A0C3NSR0"/>
<name>A0A0C3NSR0_PISTI</name>
<dbReference type="Proteomes" id="UP000054217">
    <property type="component" value="Unassembled WGS sequence"/>
</dbReference>